<comment type="subcellular location">
    <subcellularLocation>
        <location evidence="1">Membrane</location>
        <topology evidence="1">Multi-pass membrane protein</topology>
    </subcellularLocation>
</comment>
<keyword evidence="4 6" id="KW-1133">Transmembrane helix</keyword>
<dbReference type="PROSITE" id="PS50053">
    <property type="entry name" value="UBIQUITIN_2"/>
    <property type="match status" value="1"/>
</dbReference>
<feature type="transmembrane region" description="Helical" evidence="6">
    <location>
        <begin position="189"/>
        <end position="211"/>
    </location>
</feature>
<dbReference type="InterPro" id="IPR000626">
    <property type="entry name" value="Ubiquitin-like_dom"/>
</dbReference>
<dbReference type="InterPro" id="IPR001991">
    <property type="entry name" value="Na-dicarboxylate_symporter"/>
</dbReference>
<dbReference type="GO" id="GO:0015138">
    <property type="term" value="F:fumarate transmembrane transporter activity"/>
    <property type="evidence" value="ECO:0007669"/>
    <property type="project" value="TreeGrafter"/>
</dbReference>
<evidence type="ECO:0000256" key="2">
    <source>
        <dbReference type="ARBA" id="ARBA00022448"/>
    </source>
</evidence>
<sequence>MRCQWPRFPLYAQVLLAIVLAAAVGGLWPEVASQPWMSQLGTGFVKLIKMVYGICGFAIGGPFGISCLPRPPEGESPMQFVVHIIPETEPWHALLYFETISTFALALGLLVGNVVQPGKNFDAQPVASPFANGDVLQVLFVSILFGFALLFAGEKSKTVLTSIEELGHCFFNIIGIVMSNLLLLVTTFYLTSLCFVVVVLGSVAACARVNIFRFLWYLKEELLLVLATSSSESALPTLLEKLEAAGCSPSIVGLVVPLGYSFNLDGTNTYMSLATLFIAQALHVPLSFWQQLNVLVSRPLTLTRPEQSTRHVFLQGTKGETLKGFITLASTLSAVSPQLVPGMALVLGVDKFMAECRSITNIIGNAVAAVVLSAAEGELDRDRMDQAFRGRPVLSKPASFEHQEPTVVLLKRLDSEFALLLNGNPRSRRKVFFMKVPYYFVDPKQGPYQELPMSISVQIVLLSGRAVTVEVGLDETVATLKCLAQTALGVGGGQLLDSSGSVLNVSATIKTARLENGDSLSMHISQIQVQAAYADAFAAILSDGSVVTWGNANYIGDAGSVQGRLKNVQQIQATIGAFAAILGDGSVVTWGDPDLGGDSTDVQDQLKNVQQIQASYRAFAAILGDGSVVTWGDAGDGGDSSAVKEQLKNVQQIQAASFAFAAILGDGSVVSWGDAGCGGDNSAVQGQLKNVQQIQAASFSFAAILGGGSVVTWGDAGCGGDNSAVQDQLKTVQQVQATDGAFAAILRDGSVVAWGAAGCGGDNSAVQDQLKNVQQIQAASDAFAAILGDGTVVTWGDAACGGDSSAVKDQLQNVQQIQASYCAFAAILGDGSVVTWGDADDGGDSSDVQDKLKNVQQIQATTSAFAAILADGSVVTWGDADCGGDSSDVQDKLKNVQQIQASESVFVAILGDGSVVTWSAPVRGCDSTAESN</sequence>
<dbReference type="Gene3D" id="1.10.3860.10">
    <property type="entry name" value="Sodium:dicarboxylate symporter"/>
    <property type="match status" value="1"/>
</dbReference>
<proteinExistence type="predicted"/>
<dbReference type="SUPFAM" id="SSF118215">
    <property type="entry name" value="Proton glutamate symport protein"/>
    <property type="match status" value="1"/>
</dbReference>
<evidence type="ECO:0000313" key="9">
    <source>
        <dbReference type="Proteomes" id="UP000186817"/>
    </source>
</evidence>
<evidence type="ECO:0000256" key="1">
    <source>
        <dbReference type="ARBA" id="ARBA00004141"/>
    </source>
</evidence>
<feature type="transmembrane region" description="Helical" evidence="6">
    <location>
        <begin position="165"/>
        <end position="183"/>
    </location>
</feature>
<dbReference type="PRINTS" id="PR00173">
    <property type="entry name" value="EDTRNSPORT"/>
</dbReference>
<feature type="transmembrane region" description="Helical" evidence="6">
    <location>
        <begin position="135"/>
        <end position="153"/>
    </location>
</feature>
<dbReference type="InterPro" id="IPR029071">
    <property type="entry name" value="Ubiquitin-like_domsf"/>
</dbReference>
<evidence type="ECO:0000256" key="3">
    <source>
        <dbReference type="ARBA" id="ARBA00022692"/>
    </source>
</evidence>
<comment type="caution">
    <text evidence="8">The sequence shown here is derived from an EMBL/GenBank/DDBJ whole genome shotgun (WGS) entry which is preliminary data.</text>
</comment>
<dbReference type="InterPro" id="IPR036458">
    <property type="entry name" value="Na:dicarbo_symporter_sf"/>
</dbReference>
<evidence type="ECO:0000256" key="4">
    <source>
        <dbReference type="ARBA" id="ARBA00022989"/>
    </source>
</evidence>
<reference evidence="8 9" key="1">
    <citation type="submission" date="2016-02" db="EMBL/GenBank/DDBJ databases">
        <title>Genome analysis of coral dinoflagellate symbionts highlights evolutionary adaptations to a symbiotic lifestyle.</title>
        <authorList>
            <person name="Aranda M."/>
            <person name="Li Y."/>
            <person name="Liew Y.J."/>
            <person name="Baumgarten S."/>
            <person name="Simakov O."/>
            <person name="Wilson M."/>
            <person name="Piel J."/>
            <person name="Ashoor H."/>
            <person name="Bougouffa S."/>
            <person name="Bajic V.B."/>
            <person name="Ryu T."/>
            <person name="Ravasi T."/>
            <person name="Bayer T."/>
            <person name="Micklem G."/>
            <person name="Kim H."/>
            <person name="Bhak J."/>
            <person name="Lajeunesse T.C."/>
            <person name="Voolstra C.R."/>
        </authorList>
    </citation>
    <scope>NUCLEOTIDE SEQUENCE [LARGE SCALE GENOMIC DNA]</scope>
    <source>
        <strain evidence="8 9">CCMP2467</strain>
    </source>
</reference>
<dbReference type="SUPFAM" id="SSF50985">
    <property type="entry name" value="RCC1/BLIP-II"/>
    <property type="match status" value="2"/>
</dbReference>
<dbReference type="GO" id="GO:0005886">
    <property type="term" value="C:plasma membrane"/>
    <property type="evidence" value="ECO:0007669"/>
    <property type="project" value="TreeGrafter"/>
</dbReference>
<dbReference type="GO" id="GO:0015366">
    <property type="term" value="F:malate:proton symporter activity"/>
    <property type="evidence" value="ECO:0007669"/>
    <property type="project" value="TreeGrafter"/>
</dbReference>
<feature type="domain" description="Ubiquitin-like" evidence="7">
    <location>
        <begin position="455"/>
        <end position="526"/>
    </location>
</feature>
<dbReference type="AlphaFoldDB" id="A0A1Q9EGN0"/>
<dbReference type="CDD" id="cd17039">
    <property type="entry name" value="Ubl_ubiquitin_like"/>
    <property type="match status" value="1"/>
</dbReference>
<feature type="transmembrane region" description="Helical" evidence="6">
    <location>
        <begin position="93"/>
        <end position="115"/>
    </location>
</feature>
<keyword evidence="5 6" id="KW-0472">Membrane</keyword>
<keyword evidence="2" id="KW-0813">Transport</keyword>
<protein>
    <submittedName>
        <fullName evidence="8">C4-dicarboxylate transport protein 1</fullName>
    </submittedName>
</protein>
<dbReference type="InterPro" id="IPR009091">
    <property type="entry name" value="RCC1/BLIP-II"/>
</dbReference>
<dbReference type="GO" id="GO:0070778">
    <property type="term" value="P:L-aspartate transmembrane transport"/>
    <property type="evidence" value="ECO:0007669"/>
    <property type="project" value="TreeGrafter"/>
</dbReference>
<dbReference type="PANTHER" id="PTHR42865:SF1">
    <property type="entry name" value="AEROBIC C4-DICARBOXYLATE TRANSPORT PROTEIN"/>
    <property type="match status" value="1"/>
</dbReference>
<evidence type="ECO:0000256" key="5">
    <source>
        <dbReference type="ARBA" id="ARBA00023136"/>
    </source>
</evidence>
<dbReference type="Gene3D" id="2.130.10.30">
    <property type="entry name" value="Regulator of chromosome condensation 1/beta-lactamase-inhibitor protein II"/>
    <property type="match status" value="2"/>
</dbReference>
<feature type="transmembrane region" description="Helical" evidence="6">
    <location>
        <begin position="50"/>
        <end position="68"/>
    </location>
</feature>
<dbReference type="Pfam" id="PF00375">
    <property type="entry name" value="SDF"/>
    <property type="match status" value="1"/>
</dbReference>
<dbReference type="GO" id="GO:0015141">
    <property type="term" value="F:succinate transmembrane transporter activity"/>
    <property type="evidence" value="ECO:0007669"/>
    <property type="project" value="TreeGrafter"/>
</dbReference>
<dbReference type="OrthoDB" id="5877963at2759"/>
<dbReference type="EMBL" id="LSRX01000156">
    <property type="protein sequence ID" value="OLQ06603.1"/>
    <property type="molecule type" value="Genomic_DNA"/>
</dbReference>
<evidence type="ECO:0000259" key="7">
    <source>
        <dbReference type="PROSITE" id="PS50053"/>
    </source>
</evidence>
<keyword evidence="3 6" id="KW-0812">Transmembrane</keyword>
<name>A0A1Q9EGN0_SYMMI</name>
<dbReference type="SUPFAM" id="SSF54236">
    <property type="entry name" value="Ubiquitin-like"/>
    <property type="match status" value="1"/>
</dbReference>
<dbReference type="Proteomes" id="UP000186817">
    <property type="component" value="Unassembled WGS sequence"/>
</dbReference>
<organism evidence="8 9">
    <name type="scientific">Symbiodinium microadriaticum</name>
    <name type="common">Dinoflagellate</name>
    <name type="synonym">Zooxanthella microadriatica</name>
    <dbReference type="NCBI Taxonomy" id="2951"/>
    <lineage>
        <taxon>Eukaryota</taxon>
        <taxon>Sar</taxon>
        <taxon>Alveolata</taxon>
        <taxon>Dinophyceae</taxon>
        <taxon>Suessiales</taxon>
        <taxon>Symbiodiniaceae</taxon>
        <taxon>Symbiodinium</taxon>
    </lineage>
</organism>
<accession>A0A1Q9EGN0</accession>
<evidence type="ECO:0000313" key="8">
    <source>
        <dbReference type="EMBL" id="OLQ06603.1"/>
    </source>
</evidence>
<gene>
    <name evidence="8" type="primary">dctA1</name>
    <name evidence="8" type="ORF">AK812_SmicGene10064</name>
</gene>
<dbReference type="PANTHER" id="PTHR42865">
    <property type="entry name" value="PROTON/GLUTAMATE-ASPARTATE SYMPORTER"/>
    <property type="match status" value="1"/>
</dbReference>
<keyword evidence="9" id="KW-1185">Reference proteome</keyword>
<evidence type="ECO:0000256" key="6">
    <source>
        <dbReference type="SAM" id="Phobius"/>
    </source>
</evidence>